<keyword evidence="1" id="KW-0812">Transmembrane</keyword>
<evidence type="ECO:0000313" key="2">
    <source>
        <dbReference type="EMBL" id="OGG88971.1"/>
    </source>
</evidence>
<comment type="caution">
    <text evidence="2">The sequence shown here is derived from an EMBL/GenBank/DDBJ whole genome shotgun (WGS) entry which is preliminary data.</text>
</comment>
<dbReference type="Pfam" id="PF07963">
    <property type="entry name" value="N_methyl"/>
    <property type="match status" value="1"/>
</dbReference>
<dbReference type="AlphaFoldDB" id="A0A1F6FSZ2"/>
<evidence type="ECO:0000256" key="1">
    <source>
        <dbReference type="SAM" id="Phobius"/>
    </source>
</evidence>
<protein>
    <recommendedName>
        <fullName evidence="4">Prepilin-type N-terminal cleavage/methylation domain-containing protein</fullName>
    </recommendedName>
</protein>
<dbReference type="InterPro" id="IPR012902">
    <property type="entry name" value="N_methyl_site"/>
</dbReference>
<dbReference type="NCBIfam" id="TIGR02532">
    <property type="entry name" value="IV_pilin_GFxxxE"/>
    <property type="match status" value="1"/>
</dbReference>
<gene>
    <name evidence="2" type="ORF">A2592_01565</name>
</gene>
<dbReference type="SUPFAM" id="SSF54523">
    <property type="entry name" value="Pili subunits"/>
    <property type="match status" value="1"/>
</dbReference>
<proteinExistence type="predicted"/>
<dbReference type="EMBL" id="MFMT01000009">
    <property type="protein sequence ID" value="OGG88971.1"/>
    <property type="molecule type" value="Genomic_DNA"/>
</dbReference>
<dbReference type="Proteomes" id="UP000179230">
    <property type="component" value="Unassembled WGS sequence"/>
</dbReference>
<accession>A0A1F6FSZ2</accession>
<feature type="transmembrane region" description="Helical" evidence="1">
    <location>
        <begin position="12"/>
        <end position="39"/>
    </location>
</feature>
<name>A0A1F6FSZ2_9BACT</name>
<reference evidence="2 3" key="1">
    <citation type="journal article" date="2016" name="Nat. Commun.">
        <title>Thousands of microbial genomes shed light on interconnected biogeochemical processes in an aquifer system.</title>
        <authorList>
            <person name="Anantharaman K."/>
            <person name="Brown C.T."/>
            <person name="Hug L.A."/>
            <person name="Sharon I."/>
            <person name="Castelle C.J."/>
            <person name="Probst A.J."/>
            <person name="Thomas B.C."/>
            <person name="Singh A."/>
            <person name="Wilkins M.J."/>
            <person name="Karaoz U."/>
            <person name="Brodie E.L."/>
            <person name="Williams K.H."/>
            <person name="Hubbard S.S."/>
            <person name="Banfield J.F."/>
        </authorList>
    </citation>
    <scope>NUCLEOTIDE SEQUENCE [LARGE SCALE GENOMIC DNA]</scope>
</reference>
<keyword evidence="1" id="KW-1133">Transmembrane helix</keyword>
<evidence type="ECO:0000313" key="3">
    <source>
        <dbReference type="Proteomes" id="UP000179230"/>
    </source>
</evidence>
<dbReference type="InterPro" id="IPR045584">
    <property type="entry name" value="Pilin-like"/>
</dbReference>
<evidence type="ECO:0008006" key="4">
    <source>
        <dbReference type="Google" id="ProtNLM"/>
    </source>
</evidence>
<sequence length="199" mass="21502">MSLQIQQKNKGFTLIEMLVALSLFTIVMTIVVGSLLVLIDGNRQLQGEQSVMTNLSFAMDSMTREIRTGKNYYCANSFGGSQLTPDANQDCMAGNNGISFIEAGGSITGATDGRIAYYFDSGNKTLMRKVGNAIAQSIVSNGISIDEAKFFVTGSDNFNQTSDVNQPTVTIIIKASETGIVGEKPYILQTTITQRELDL</sequence>
<keyword evidence="1" id="KW-0472">Membrane</keyword>
<organism evidence="2 3">
    <name type="scientific">Candidatus Kaiserbacteria bacterium RIFOXYD1_FULL_42_15</name>
    <dbReference type="NCBI Taxonomy" id="1798532"/>
    <lineage>
        <taxon>Bacteria</taxon>
        <taxon>Candidatus Kaiseribacteriota</taxon>
    </lineage>
</organism>
<dbReference type="PROSITE" id="PS00409">
    <property type="entry name" value="PROKAR_NTER_METHYL"/>
    <property type="match status" value="1"/>
</dbReference>